<keyword evidence="6" id="KW-0547">Nucleotide-binding</keyword>
<comment type="caution">
    <text evidence="15">The sequence shown here is derived from an EMBL/GenBank/DDBJ whole genome shotgun (WGS) entry which is preliminary data.</text>
</comment>
<dbReference type="PANTHER" id="PTHR31814">
    <property type="match status" value="1"/>
</dbReference>
<reference evidence="15 16" key="1">
    <citation type="submission" date="2016-06" db="EMBL/GenBank/DDBJ databases">
        <title>Evolution of pathogenesis and genome organization in the Tremellales.</title>
        <authorList>
            <person name="Cuomo C."/>
            <person name="Litvintseva A."/>
            <person name="Heitman J."/>
            <person name="Chen Y."/>
            <person name="Sun S."/>
            <person name="Springer D."/>
            <person name="Dromer F."/>
            <person name="Young S."/>
            <person name="Zeng Q."/>
            <person name="Chapman S."/>
            <person name="Gujja S."/>
            <person name="Saif S."/>
            <person name="Birren B."/>
        </authorList>
    </citation>
    <scope>NUCLEOTIDE SEQUENCE [LARGE SCALE GENOMIC DNA]</scope>
    <source>
        <strain evidence="15 16">ATCC 28783</strain>
    </source>
</reference>
<keyword evidence="10 13" id="KW-0443">Lipid metabolism</keyword>
<evidence type="ECO:0000256" key="7">
    <source>
        <dbReference type="ARBA" id="ARBA00022777"/>
    </source>
</evidence>
<dbReference type="InterPro" id="IPR035102">
    <property type="entry name" value="Phosphomevalonate_kinase"/>
</dbReference>
<dbReference type="Proteomes" id="UP000289152">
    <property type="component" value="Unassembled WGS sequence"/>
</dbReference>
<name>A0A4Q1BHG0_TREME</name>
<evidence type="ECO:0000256" key="1">
    <source>
        <dbReference type="ARBA" id="ARBA00005017"/>
    </source>
</evidence>
<dbReference type="InterPro" id="IPR020568">
    <property type="entry name" value="Ribosomal_Su5_D2-typ_SF"/>
</dbReference>
<protein>
    <recommendedName>
        <fullName evidence="3 13">Phosphomevalonate kinase</fullName>
        <ecNumber evidence="3 13">2.7.4.2</ecNumber>
    </recommendedName>
</protein>
<comment type="pathway">
    <text evidence="1 13">Isoprenoid biosynthesis; isopentenyl diphosphate biosynthesis via mevalonate pathway; isopentenyl diphosphate from (R)-mevalonate: step 2/3.</text>
</comment>
<dbReference type="InterPro" id="IPR016005">
    <property type="entry name" value="Erg8"/>
</dbReference>
<dbReference type="GO" id="GO:0005777">
    <property type="term" value="C:peroxisome"/>
    <property type="evidence" value="ECO:0007669"/>
    <property type="project" value="TreeGrafter"/>
</dbReference>
<dbReference type="PANTHER" id="PTHR31814:SF2">
    <property type="entry name" value="PHOSPHOMEVALONATE KINASE"/>
    <property type="match status" value="1"/>
</dbReference>
<proteinExistence type="inferred from homology"/>
<dbReference type="GO" id="GO:0010142">
    <property type="term" value="P:farnesyl diphosphate biosynthetic process, mevalonate pathway"/>
    <property type="evidence" value="ECO:0007669"/>
    <property type="project" value="TreeGrafter"/>
</dbReference>
<evidence type="ECO:0000256" key="3">
    <source>
        <dbReference type="ARBA" id="ARBA00012958"/>
    </source>
</evidence>
<dbReference type="PIRSF" id="PIRSF017288">
    <property type="entry name" value="PMK_GHMP_euk"/>
    <property type="match status" value="1"/>
</dbReference>
<evidence type="ECO:0000256" key="4">
    <source>
        <dbReference type="ARBA" id="ARBA00022516"/>
    </source>
</evidence>
<sequence>MSKFTSNTTVVSAPGKVLLAGGYLVLDRLYSGLVIATSSRFYSSVFPKVTTGDQSQYAVASRITVRAGQFPPEASAWSYDIILTPSGVKVKPVMGEAGRNKFVEVAVTKTLEYSIQWLSRGTEDGGKSVLSKIGKGLEVVVLADNDFYSQREQLTSASLPPRLSSLDSLPPFSPLPRPIGQTNKTGLGSSAALVTSLIGALLLHLDIVSLPSSDEAESMHAAKIGNLQGTPALDTIHSLAQFCHCLAQGKVGSGFDVSSAIYGSHIYTRFSPSLLKPLMSDLPPPGPDLMAHLDPKNWDQKVQAARLPKGIRMLLADVDAGTDTPSFVGKVLQWRTDKAEEAKELWTRLSDTNTRLEGMLARLIGMEDEEVYKEGSTMKQRDVRQLIQDLLFETASTLSVSPFHFVTALRADKKEIRSLMREMSEKSGVPIEPLEQTRLLDTCSSSPGVLGGGVPGAGGYDAIVLLVLDHPEVIRRVEDIWEGWTEMSVCPLSARQSDGGLRVEDVDQVPGLKQALAE</sequence>
<evidence type="ECO:0000256" key="13">
    <source>
        <dbReference type="PIRNR" id="PIRNR017288"/>
    </source>
</evidence>
<dbReference type="UniPathway" id="UPA00057">
    <property type="reaction ID" value="UER00099"/>
</dbReference>
<feature type="domain" description="GHMP kinase C-terminal" evidence="14">
    <location>
        <begin position="409"/>
        <end position="473"/>
    </location>
</feature>
<dbReference type="Pfam" id="PF08544">
    <property type="entry name" value="GHMP_kinases_C"/>
    <property type="match status" value="1"/>
</dbReference>
<evidence type="ECO:0000256" key="11">
    <source>
        <dbReference type="ARBA" id="ARBA00023221"/>
    </source>
</evidence>
<comment type="similarity">
    <text evidence="2 13">Belongs to the GHMP kinase family. Mevalonate kinase subfamily.</text>
</comment>
<evidence type="ECO:0000256" key="8">
    <source>
        <dbReference type="ARBA" id="ARBA00022840"/>
    </source>
</evidence>
<dbReference type="Gene3D" id="3.30.230.10">
    <property type="match status" value="1"/>
</dbReference>
<organism evidence="15 16">
    <name type="scientific">Tremella mesenterica</name>
    <name type="common">Jelly fungus</name>
    <dbReference type="NCBI Taxonomy" id="5217"/>
    <lineage>
        <taxon>Eukaryota</taxon>
        <taxon>Fungi</taxon>
        <taxon>Dikarya</taxon>
        <taxon>Basidiomycota</taxon>
        <taxon>Agaricomycotina</taxon>
        <taxon>Tremellomycetes</taxon>
        <taxon>Tremellales</taxon>
        <taxon>Tremellaceae</taxon>
        <taxon>Tremella</taxon>
    </lineage>
</organism>
<comment type="catalytic activity">
    <reaction evidence="12">
        <text>(R)-5-phosphomevalonate + ATP = (R)-5-diphosphomevalonate + ADP</text>
        <dbReference type="Rhea" id="RHEA:16341"/>
        <dbReference type="ChEBI" id="CHEBI:30616"/>
        <dbReference type="ChEBI" id="CHEBI:57557"/>
        <dbReference type="ChEBI" id="CHEBI:58146"/>
        <dbReference type="ChEBI" id="CHEBI:456216"/>
        <dbReference type="EC" id="2.7.4.2"/>
    </reaction>
    <physiologicalReaction direction="left-to-right" evidence="12">
        <dbReference type="Rhea" id="RHEA:16342"/>
    </physiologicalReaction>
</comment>
<dbReference type="InterPro" id="IPR014721">
    <property type="entry name" value="Ribsml_uS5_D2-typ_fold_subgr"/>
</dbReference>
<evidence type="ECO:0000256" key="2">
    <source>
        <dbReference type="ARBA" id="ARBA00006495"/>
    </source>
</evidence>
<evidence type="ECO:0000256" key="6">
    <source>
        <dbReference type="ARBA" id="ARBA00022741"/>
    </source>
</evidence>
<dbReference type="VEuPathDB" id="FungiDB:TREMEDRAFT_43897"/>
<keyword evidence="5 13" id="KW-0808">Transferase</keyword>
<dbReference type="FunCoup" id="A0A4Q1BHG0">
    <property type="interactions" value="77"/>
</dbReference>
<keyword evidence="8" id="KW-0067">ATP-binding</keyword>
<evidence type="ECO:0000259" key="14">
    <source>
        <dbReference type="Pfam" id="PF08544"/>
    </source>
</evidence>
<dbReference type="STRING" id="5217.A0A4Q1BHG0"/>
<dbReference type="SUPFAM" id="SSF54211">
    <property type="entry name" value="Ribosomal protein S5 domain 2-like"/>
    <property type="match status" value="1"/>
</dbReference>
<keyword evidence="4 13" id="KW-0444">Lipid biosynthesis</keyword>
<dbReference type="EMBL" id="SDIL01000079">
    <property type="protein sequence ID" value="RXK37041.1"/>
    <property type="molecule type" value="Genomic_DNA"/>
</dbReference>
<evidence type="ECO:0000256" key="12">
    <source>
        <dbReference type="ARBA" id="ARBA00029326"/>
    </source>
</evidence>
<dbReference type="InParanoid" id="A0A4Q1BHG0"/>
<dbReference type="OrthoDB" id="10262935at2759"/>
<keyword evidence="7 13" id="KW-0418">Kinase</keyword>
<evidence type="ECO:0000256" key="10">
    <source>
        <dbReference type="ARBA" id="ARBA00023098"/>
    </source>
</evidence>
<dbReference type="AlphaFoldDB" id="A0A4Q1BHG0"/>
<gene>
    <name evidence="15" type="ORF">M231_05700</name>
</gene>
<keyword evidence="9 13" id="KW-0752">Steroid biosynthesis</keyword>
<dbReference type="GO" id="GO:0004631">
    <property type="term" value="F:phosphomevalonate kinase activity"/>
    <property type="evidence" value="ECO:0007669"/>
    <property type="project" value="UniProtKB-UniRule"/>
</dbReference>
<dbReference type="GO" id="GO:0019287">
    <property type="term" value="P:isopentenyl diphosphate biosynthetic process, mevalonate pathway"/>
    <property type="evidence" value="ECO:0007669"/>
    <property type="project" value="UniProtKB-UniRule"/>
</dbReference>
<dbReference type="EC" id="2.7.4.2" evidence="3 13"/>
<keyword evidence="16" id="KW-1185">Reference proteome</keyword>
<accession>A0A4Q1BHG0</accession>
<dbReference type="GO" id="GO:0006696">
    <property type="term" value="P:ergosterol biosynthetic process"/>
    <property type="evidence" value="ECO:0007669"/>
    <property type="project" value="TreeGrafter"/>
</dbReference>
<evidence type="ECO:0000313" key="15">
    <source>
        <dbReference type="EMBL" id="RXK37041.1"/>
    </source>
</evidence>
<dbReference type="GO" id="GO:0005524">
    <property type="term" value="F:ATP binding"/>
    <property type="evidence" value="ECO:0007669"/>
    <property type="project" value="UniProtKB-UniRule"/>
</dbReference>
<evidence type="ECO:0000256" key="5">
    <source>
        <dbReference type="ARBA" id="ARBA00022679"/>
    </source>
</evidence>
<evidence type="ECO:0000256" key="9">
    <source>
        <dbReference type="ARBA" id="ARBA00022955"/>
    </source>
</evidence>
<dbReference type="InterPro" id="IPR013750">
    <property type="entry name" value="GHMP_kinase_C_dom"/>
</dbReference>
<evidence type="ECO:0000313" key="16">
    <source>
        <dbReference type="Proteomes" id="UP000289152"/>
    </source>
</evidence>
<keyword evidence="11 13" id="KW-0753">Steroid metabolism</keyword>